<accession>A0A1W1XUT3</accession>
<evidence type="ECO:0000256" key="4">
    <source>
        <dbReference type="ARBA" id="ARBA00006804"/>
    </source>
</evidence>
<keyword evidence="10" id="KW-0411">Iron-sulfur</keyword>
<dbReference type="PANTHER" id="PTHR43787:SF13">
    <property type="entry name" value="FEMO COFACTOR BIOSYNTHESIS PROTEIN NIFB"/>
    <property type="match status" value="1"/>
</dbReference>
<evidence type="ECO:0000256" key="5">
    <source>
        <dbReference type="ARBA" id="ARBA00021702"/>
    </source>
</evidence>
<keyword evidence="12" id="KW-0456">Lyase</keyword>
<evidence type="ECO:0000256" key="6">
    <source>
        <dbReference type="ARBA" id="ARBA00022485"/>
    </source>
</evidence>
<dbReference type="GO" id="GO:0032324">
    <property type="term" value="P:molybdopterin cofactor biosynthetic process"/>
    <property type="evidence" value="ECO:0007669"/>
    <property type="project" value="UniProtKB-ARBA"/>
</dbReference>
<dbReference type="AlphaFoldDB" id="A0A1W1XUT3"/>
<proteinExistence type="inferred from homology"/>
<name>A0A1W1XUT3_9CLOT</name>
<dbReference type="EMBL" id="FWXH01000018">
    <property type="protein sequence ID" value="SMC27622.1"/>
    <property type="molecule type" value="Genomic_DNA"/>
</dbReference>
<keyword evidence="6" id="KW-0004">4Fe-4S</keyword>
<dbReference type="SFLD" id="SFLDS00029">
    <property type="entry name" value="Radical_SAM"/>
    <property type="match status" value="1"/>
</dbReference>
<evidence type="ECO:0000259" key="15">
    <source>
        <dbReference type="PROSITE" id="PS51918"/>
    </source>
</evidence>
<evidence type="ECO:0000256" key="13">
    <source>
        <dbReference type="ARBA" id="ARBA00030926"/>
    </source>
</evidence>
<dbReference type="InterPro" id="IPR006638">
    <property type="entry name" value="Elp3/MiaA/NifB-like_rSAM"/>
</dbReference>
<sequence length="299" mass="32679">MSSNTIKVNKDDKFKKLSNIHPCLGGEAHTKYGRVHLPVSPTCNIQCKFCKRDCNEDEDRPGVANGILHPKDAVATVKKALELCPEITVVGIAGPGDTLATGYAIETFRLVHEAYPDLVECLSTNGLLLERYADDLYEAGVSTITVTVNAVDPKIQSQIISNVILDGKVYFGEEAAKILIDAQLRGIKKISELGVIVKVNTVLVPGINDKHIEETAKTVKEAGATLYNIIPLIPQHDLSHVPAPTCQQLDNARLEAEKYLEVFRHCKHCRADACGIPGKKDLSSLLYGKRNDLETFSHG</sequence>
<dbReference type="GO" id="GO:0016829">
    <property type="term" value="F:lyase activity"/>
    <property type="evidence" value="ECO:0007669"/>
    <property type="project" value="UniProtKB-KW"/>
</dbReference>
<dbReference type="OrthoDB" id="9764725at2"/>
<dbReference type="Proteomes" id="UP000192468">
    <property type="component" value="Unassembled WGS sequence"/>
</dbReference>
<evidence type="ECO:0000313" key="17">
    <source>
        <dbReference type="Proteomes" id="UP000192468"/>
    </source>
</evidence>
<keyword evidence="17" id="KW-1185">Reference proteome</keyword>
<dbReference type="Pfam" id="PF04055">
    <property type="entry name" value="Radical_SAM"/>
    <property type="match status" value="1"/>
</dbReference>
<evidence type="ECO:0000256" key="14">
    <source>
        <dbReference type="ARBA" id="ARBA00032102"/>
    </source>
</evidence>
<keyword evidence="7" id="KW-0949">S-adenosyl-L-methionine</keyword>
<evidence type="ECO:0000313" key="16">
    <source>
        <dbReference type="EMBL" id="SMC27622.1"/>
    </source>
</evidence>
<evidence type="ECO:0000256" key="1">
    <source>
        <dbReference type="ARBA" id="ARBA00001966"/>
    </source>
</evidence>
<dbReference type="SUPFAM" id="SSF102114">
    <property type="entry name" value="Radical SAM enzymes"/>
    <property type="match status" value="1"/>
</dbReference>
<keyword evidence="8" id="KW-0479">Metal-binding</keyword>
<dbReference type="PANTHER" id="PTHR43787">
    <property type="entry name" value="FEMO COFACTOR BIOSYNTHESIS PROTEIN NIFB-RELATED"/>
    <property type="match status" value="1"/>
</dbReference>
<dbReference type="PROSITE" id="PS01305">
    <property type="entry name" value="MOAA_NIFB_PQQE"/>
    <property type="match status" value="1"/>
</dbReference>
<dbReference type="UniPathway" id="UPA00782"/>
<dbReference type="InterPro" id="IPR007197">
    <property type="entry name" value="rSAM"/>
</dbReference>
<dbReference type="SFLD" id="SFLDG01067">
    <property type="entry name" value="SPASM/twitch_domain_containing"/>
    <property type="match status" value="1"/>
</dbReference>
<evidence type="ECO:0000256" key="3">
    <source>
        <dbReference type="ARBA" id="ARBA00005155"/>
    </source>
</evidence>
<comment type="cofactor">
    <cofactor evidence="1">
        <name>[4Fe-4S] cluster</name>
        <dbReference type="ChEBI" id="CHEBI:49883"/>
    </cofactor>
</comment>
<feature type="domain" description="Radical SAM core" evidence="15">
    <location>
        <begin position="29"/>
        <end position="270"/>
    </location>
</feature>
<dbReference type="Gene3D" id="3.20.20.70">
    <property type="entry name" value="Aldolase class I"/>
    <property type="match status" value="1"/>
</dbReference>
<evidence type="ECO:0000256" key="7">
    <source>
        <dbReference type="ARBA" id="ARBA00022691"/>
    </source>
</evidence>
<dbReference type="InterPro" id="IPR058240">
    <property type="entry name" value="rSAM_sf"/>
</dbReference>
<dbReference type="CDD" id="cd01335">
    <property type="entry name" value="Radical_SAM"/>
    <property type="match status" value="1"/>
</dbReference>
<dbReference type="RefSeq" id="WP_084117261.1">
    <property type="nucleotide sequence ID" value="NZ_FWXH01000018.1"/>
</dbReference>
<evidence type="ECO:0000256" key="10">
    <source>
        <dbReference type="ARBA" id="ARBA00023014"/>
    </source>
</evidence>
<evidence type="ECO:0000256" key="9">
    <source>
        <dbReference type="ARBA" id="ARBA00023004"/>
    </source>
</evidence>
<protein>
    <recommendedName>
        <fullName evidence="5">FeMo cofactor biosynthesis protein NifB</fullName>
    </recommendedName>
    <alternativeName>
        <fullName evidence="14">Nitrogenase cofactor maturase NifB</fullName>
    </alternativeName>
    <alternativeName>
        <fullName evidence="13">Radical SAM assemblase NifB</fullName>
    </alternativeName>
</protein>
<evidence type="ECO:0000256" key="12">
    <source>
        <dbReference type="ARBA" id="ARBA00023239"/>
    </source>
</evidence>
<dbReference type="SMART" id="SM00729">
    <property type="entry name" value="Elp3"/>
    <property type="match status" value="1"/>
</dbReference>
<dbReference type="GO" id="GO:0046872">
    <property type="term" value="F:metal ion binding"/>
    <property type="evidence" value="ECO:0007669"/>
    <property type="project" value="UniProtKB-KW"/>
</dbReference>
<dbReference type="InterPro" id="IPR013785">
    <property type="entry name" value="Aldolase_TIM"/>
</dbReference>
<dbReference type="STRING" id="1121291.SAMN02745134_03244"/>
<comment type="function">
    <text evidence="2">Involved in the biosynthesis of the iron-molybdenum cofactor (FeMo-co or M-cluster) found in the dinitrogenase enzyme of the nitrogenase complex in nitrogen-fixing microorganisms. NifB catalyzes the crucial step of radical SAM-dependent carbide insertion that occurs concomitant with the insertion of a 9th sulfur and the rearrangement/coupling of two [4Fe-4S] clusters into a [8Fe-9S-C] cluster, the precursor to the M-cluster.</text>
</comment>
<evidence type="ECO:0000256" key="8">
    <source>
        <dbReference type="ARBA" id="ARBA00022723"/>
    </source>
</evidence>
<gene>
    <name evidence="16" type="ORF">SAMN02745134_03244</name>
</gene>
<comment type="pathway">
    <text evidence="3">Cofactor biosynthesis; Fe-Mo cofactor biosynthesis.</text>
</comment>
<organism evidence="16 17">
    <name type="scientific">Clostridium acidisoli DSM 12555</name>
    <dbReference type="NCBI Taxonomy" id="1121291"/>
    <lineage>
        <taxon>Bacteria</taxon>
        <taxon>Bacillati</taxon>
        <taxon>Bacillota</taxon>
        <taxon>Clostridia</taxon>
        <taxon>Eubacteriales</taxon>
        <taxon>Clostridiaceae</taxon>
        <taxon>Clostridium</taxon>
    </lineage>
</organism>
<keyword evidence="9" id="KW-0408">Iron</keyword>
<evidence type="ECO:0000256" key="2">
    <source>
        <dbReference type="ARBA" id="ARBA00003522"/>
    </source>
</evidence>
<dbReference type="GO" id="GO:0051539">
    <property type="term" value="F:4 iron, 4 sulfur cluster binding"/>
    <property type="evidence" value="ECO:0007669"/>
    <property type="project" value="UniProtKB-KW"/>
</dbReference>
<dbReference type="PROSITE" id="PS51918">
    <property type="entry name" value="RADICAL_SAM"/>
    <property type="match status" value="1"/>
</dbReference>
<keyword evidence="11" id="KW-0535">Nitrogen fixation</keyword>
<reference evidence="16 17" key="1">
    <citation type="submission" date="2017-04" db="EMBL/GenBank/DDBJ databases">
        <authorList>
            <person name="Afonso C.L."/>
            <person name="Miller P.J."/>
            <person name="Scott M.A."/>
            <person name="Spackman E."/>
            <person name="Goraichik I."/>
            <person name="Dimitrov K.M."/>
            <person name="Suarez D.L."/>
            <person name="Swayne D.E."/>
        </authorList>
    </citation>
    <scope>NUCLEOTIDE SEQUENCE [LARGE SCALE GENOMIC DNA]</scope>
    <source>
        <strain evidence="16 17">DSM 12555</strain>
    </source>
</reference>
<evidence type="ECO:0000256" key="11">
    <source>
        <dbReference type="ARBA" id="ARBA00023231"/>
    </source>
</evidence>
<comment type="similarity">
    <text evidence="4">Belongs to the radical SAM superfamily. NifB family.</text>
</comment>
<dbReference type="InterPro" id="IPR000385">
    <property type="entry name" value="MoaA_NifB_PqqE_Fe-S-bd_CS"/>
</dbReference>